<evidence type="ECO:0000313" key="3">
    <source>
        <dbReference type="Proteomes" id="UP000505326"/>
    </source>
</evidence>
<name>A0A6S4P8P9_9CAUD</name>
<dbReference type="GeneID" id="55412295"/>
<dbReference type="Pfam" id="PF21703">
    <property type="entry name" value="Gp10A-like"/>
    <property type="match status" value="1"/>
</dbReference>
<dbReference type="EMBL" id="AP013549">
    <property type="protein sequence ID" value="BAQ94489.1"/>
    <property type="molecule type" value="Genomic_DNA"/>
</dbReference>
<accession>A0A6S4P8P9</accession>
<dbReference type="Proteomes" id="UP000505326">
    <property type="component" value="Segment"/>
</dbReference>
<dbReference type="KEGG" id="vg:55412295"/>
<feature type="domain" description="Capsid Gp10A/Gp10B-like" evidence="1">
    <location>
        <begin position="62"/>
        <end position="341"/>
    </location>
</feature>
<dbReference type="InterPro" id="IPR049301">
    <property type="entry name" value="Capsid_Gp10A/Gp10B-like_dom"/>
</dbReference>
<dbReference type="RefSeq" id="YP_009777986.1">
    <property type="nucleotide sequence ID" value="NC_047708.1"/>
</dbReference>
<evidence type="ECO:0000259" key="1">
    <source>
        <dbReference type="Pfam" id="PF21703"/>
    </source>
</evidence>
<reference evidence="2 3" key="1">
    <citation type="journal article" date="2013" name="PLoS Genet.">
        <title>Expanding the Marine Virosphere Using Metagenomics.</title>
        <authorList>
            <person name="Mizuno C.M."/>
            <person name="Rodriguez-Valera F."/>
            <person name="Kimes N.E."/>
            <person name="Ghai R."/>
        </authorList>
    </citation>
    <scope>NUCLEOTIDE SEQUENCE [LARGE SCALE GENOMIC DNA]</scope>
    <source>
        <strain evidence="2">UvMED-CGR-U-MedDCM-OCT-S39-C11</strain>
    </source>
</reference>
<evidence type="ECO:0000313" key="2">
    <source>
        <dbReference type="EMBL" id="BAQ94489.1"/>
    </source>
</evidence>
<sequence>MAAPSLTLSTPGAINGDTGSWDKDNALFLKVFSAEVLTAFKRSCIFEDLVQTRTIQNGRSAQFPVTGRFTAKYHTPGEMIVGQGDMAQNEVVIRIDDYLIADASLYSLQEAKAHYDIRSIYSTELGQALAREHDKRLARTIALGARTSVTDLTANLPAGLSPDDPYRTGTIVDINKAAPTADDLVASVFAAAEALDSKDVSKDGRVLVCTPESYYTLVQSSRAVNLDFNQQGTNGSYKEGQVAKLAGFSIYSSNNIAQGSVTAKTGEQGYVSNGSVKKSTADMSKTKMLAFQKGSCGVVKLRDLSMGMTGNDYDVMYNATLMTAKFALGVGCLRPECCVEISNSA</sequence>
<protein>
    <submittedName>
        <fullName evidence="2">Minor capsid protein 10</fullName>
    </submittedName>
</protein>
<organism evidence="2 3">
    <name type="scientific">uncultured phage_MedDCM-OCT-S39-C11</name>
    <dbReference type="NCBI Taxonomy" id="2740805"/>
    <lineage>
        <taxon>Viruses</taxon>
        <taxon>Duplodnaviria</taxon>
        <taxon>Heunggongvirae</taxon>
        <taxon>Uroviricota</taxon>
        <taxon>Caudoviricetes</taxon>
        <taxon>Autographivirales</taxon>
        <taxon>Krakvirus</taxon>
        <taxon>Krakvirus S39C11</taxon>
    </lineage>
</organism>
<keyword evidence="3" id="KW-1185">Reference proteome</keyword>
<proteinExistence type="predicted"/>